<dbReference type="AlphaFoldDB" id="A0A6L8V5A3"/>
<dbReference type="Proteomes" id="UP000481087">
    <property type="component" value="Unassembled WGS sequence"/>
</dbReference>
<reference evidence="1 2" key="1">
    <citation type="submission" date="2019-12" db="EMBL/GenBank/DDBJ databases">
        <title>Paenibacillus sp. nov. sp. isolated from soil.</title>
        <authorList>
            <person name="Kim J."/>
            <person name="Jeong S.E."/>
            <person name="Jung H.S."/>
            <person name="Jeon C.O."/>
        </authorList>
    </citation>
    <scope>NUCLEOTIDE SEQUENCE [LARGE SCALE GENOMIC DNA]</scope>
    <source>
        <strain evidence="1 2">5J-6</strain>
    </source>
</reference>
<name>A0A6L8V5A3_9BACL</name>
<dbReference type="RefSeq" id="WP_161409588.1">
    <property type="nucleotide sequence ID" value="NZ_WTUZ01000022.1"/>
</dbReference>
<dbReference type="EMBL" id="WTUZ01000022">
    <property type="protein sequence ID" value="MZQ85394.1"/>
    <property type="molecule type" value="Genomic_DNA"/>
</dbReference>
<proteinExistence type="predicted"/>
<accession>A0A6L8V5A3</accession>
<evidence type="ECO:0000313" key="1">
    <source>
        <dbReference type="EMBL" id="MZQ85394.1"/>
    </source>
</evidence>
<evidence type="ECO:0000313" key="2">
    <source>
        <dbReference type="Proteomes" id="UP000481087"/>
    </source>
</evidence>
<keyword evidence="2" id="KW-1185">Reference proteome</keyword>
<organism evidence="1 2">
    <name type="scientific">Paenibacillus silvestris</name>
    <dbReference type="NCBI Taxonomy" id="2606219"/>
    <lineage>
        <taxon>Bacteria</taxon>
        <taxon>Bacillati</taxon>
        <taxon>Bacillota</taxon>
        <taxon>Bacilli</taxon>
        <taxon>Bacillales</taxon>
        <taxon>Paenibacillaceae</taxon>
        <taxon>Paenibacillus</taxon>
    </lineage>
</organism>
<comment type="caution">
    <text evidence="1">The sequence shown here is derived from an EMBL/GenBank/DDBJ whole genome shotgun (WGS) entry which is preliminary data.</text>
</comment>
<sequence length="57" mass="6163">MPILIIAPEQIAVSPPVGGSVEHSIYQIAKGISSKHQVTIISRLCRENLVGDPQQEN</sequence>
<gene>
    <name evidence="1" type="ORF">GQF01_25065</name>
</gene>
<protein>
    <submittedName>
        <fullName evidence="1">Uncharacterized protein</fullName>
    </submittedName>
</protein>